<dbReference type="AlphaFoldDB" id="A0AAE3WD76"/>
<dbReference type="InterPro" id="IPR032710">
    <property type="entry name" value="NTF2-like_dom_sf"/>
</dbReference>
<keyword evidence="3" id="KW-0809">Transit peptide</keyword>
<accession>A0AAE3WD76</accession>
<dbReference type="Pfam" id="PF04280">
    <property type="entry name" value="Tim44"/>
    <property type="match status" value="1"/>
</dbReference>
<name>A0AAE3WD76_9RHOB</name>
<reference evidence="6" key="2">
    <citation type="submission" date="2023-02" db="EMBL/GenBank/DDBJ databases">
        <title>'Rhodoalgimonas zhirmunskyi' gen. nov., isolated from a red alga.</title>
        <authorList>
            <person name="Nedashkovskaya O.I."/>
            <person name="Otstavnykh N.Y."/>
            <person name="Bystritskaya E.P."/>
            <person name="Balabanova L.A."/>
            <person name="Isaeva M.P."/>
        </authorList>
    </citation>
    <scope>NUCLEOTIDE SEQUENCE</scope>
    <source>
        <strain evidence="6">KCTC 52189</strain>
    </source>
</reference>
<comment type="caution">
    <text evidence="6">The sequence shown here is derived from an EMBL/GenBank/DDBJ whole genome shotgun (WGS) entry which is preliminary data.</text>
</comment>
<dbReference type="EMBL" id="JANHAX010000003">
    <property type="protein sequence ID" value="MDQ2090315.1"/>
    <property type="molecule type" value="Genomic_DNA"/>
</dbReference>
<dbReference type="PIRSF" id="PIRSF031890">
    <property type="entry name" value="UCP031890_transporter_Tim44"/>
    <property type="match status" value="1"/>
</dbReference>
<dbReference type="GO" id="GO:0030150">
    <property type="term" value="P:protein import into mitochondrial matrix"/>
    <property type="evidence" value="ECO:0007669"/>
    <property type="project" value="TreeGrafter"/>
</dbReference>
<comment type="subcellular location">
    <subcellularLocation>
        <location evidence="1">Membrane</location>
    </subcellularLocation>
</comment>
<dbReference type="SMART" id="SM00978">
    <property type="entry name" value="Tim44"/>
    <property type="match status" value="1"/>
</dbReference>
<sequence>MNSPIIQLLVLAGIAVFLILRLRSVLGTRDGFETPPAPRPVERSGPSRDFEVIEGGPDHDITDHVDEGSPAAEALAKMKRAESSFNVAQFLQGARGAYEMILMGFERGDLAAIKPFLAEEVYEAFASVVEAREKEGLQIEADFVGVRETSLADAQFDDATKTAEVSVRFVGELTSVVRNKAGEIVEGEAGKIKRQKDIWTFERVMGSDDPNWLLVATGE</sequence>
<dbReference type="InterPro" id="IPR039544">
    <property type="entry name" value="Tim44-like"/>
</dbReference>
<evidence type="ECO:0000256" key="2">
    <source>
        <dbReference type="ARBA" id="ARBA00009597"/>
    </source>
</evidence>
<evidence type="ECO:0000256" key="1">
    <source>
        <dbReference type="ARBA" id="ARBA00004370"/>
    </source>
</evidence>
<feature type="domain" description="Tim44-like" evidence="5">
    <location>
        <begin position="71"/>
        <end position="219"/>
    </location>
</feature>
<reference evidence="6" key="1">
    <citation type="submission" date="2022-07" db="EMBL/GenBank/DDBJ databases">
        <authorList>
            <person name="Otstavnykh N."/>
            <person name="Isaeva M."/>
            <person name="Bystritskaya E."/>
        </authorList>
    </citation>
    <scope>NUCLEOTIDE SEQUENCE</scope>
    <source>
        <strain evidence="6">KCTC 52189</strain>
    </source>
</reference>
<evidence type="ECO:0000313" key="7">
    <source>
        <dbReference type="Proteomes" id="UP001226762"/>
    </source>
</evidence>
<evidence type="ECO:0000313" key="6">
    <source>
        <dbReference type="EMBL" id="MDQ2090315.1"/>
    </source>
</evidence>
<dbReference type="InterPro" id="IPR007379">
    <property type="entry name" value="Tim44-like_dom"/>
</dbReference>
<dbReference type="NCBIfam" id="NF033779">
    <property type="entry name" value="Tim44_TimA_adap"/>
    <property type="match status" value="1"/>
</dbReference>
<dbReference type="PANTHER" id="PTHR10721">
    <property type="entry name" value="MITOCHONDRIAL IMPORT INNER MEMBRANE TRANSLOCASE SUBUNIT TIM44"/>
    <property type="match status" value="1"/>
</dbReference>
<evidence type="ECO:0000259" key="5">
    <source>
        <dbReference type="SMART" id="SM00978"/>
    </source>
</evidence>
<dbReference type="GO" id="GO:0051087">
    <property type="term" value="F:protein-folding chaperone binding"/>
    <property type="evidence" value="ECO:0007669"/>
    <property type="project" value="TreeGrafter"/>
</dbReference>
<dbReference type="SUPFAM" id="SSF54427">
    <property type="entry name" value="NTF2-like"/>
    <property type="match status" value="1"/>
</dbReference>
<dbReference type="Proteomes" id="UP001226762">
    <property type="component" value="Unassembled WGS sequence"/>
</dbReference>
<evidence type="ECO:0000256" key="3">
    <source>
        <dbReference type="ARBA" id="ARBA00022946"/>
    </source>
</evidence>
<proteinExistence type="inferred from homology"/>
<dbReference type="InterPro" id="IPR016985">
    <property type="entry name" value="UCP031890_Tim44-rel"/>
</dbReference>
<protein>
    <submittedName>
        <fullName evidence="6">Tim44/TimA family putative adaptor protein</fullName>
    </submittedName>
</protein>
<keyword evidence="7" id="KW-1185">Reference proteome</keyword>
<comment type="similarity">
    <text evidence="2">Belongs to the Tim44 family.</text>
</comment>
<dbReference type="PANTHER" id="PTHR10721:SF1">
    <property type="entry name" value="MITOCHONDRIAL IMPORT INNER MEMBRANE TRANSLOCASE SUBUNIT TIM44"/>
    <property type="match status" value="1"/>
</dbReference>
<dbReference type="GO" id="GO:0016020">
    <property type="term" value="C:membrane"/>
    <property type="evidence" value="ECO:0007669"/>
    <property type="project" value="UniProtKB-SubCell"/>
</dbReference>
<gene>
    <name evidence="6" type="ORF">NO357_10445</name>
</gene>
<evidence type="ECO:0000256" key="4">
    <source>
        <dbReference type="ARBA" id="ARBA00023136"/>
    </source>
</evidence>
<organism evidence="6 7">
    <name type="scientific">Marimonas arenosa</name>
    <dbReference type="NCBI Taxonomy" id="1795305"/>
    <lineage>
        <taxon>Bacteria</taxon>
        <taxon>Pseudomonadati</taxon>
        <taxon>Pseudomonadota</taxon>
        <taxon>Alphaproteobacteria</taxon>
        <taxon>Rhodobacterales</taxon>
        <taxon>Paracoccaceae</taxon>
        <taxon>Marimonas</taxon>
    </lineage>
</organism>
<dbReference type="RefSeq" id="WP_306735604.1">
    <property type="nucleotide sequence ID" value="NZ_JANHAX010000003.1"/>
</dbReference>
<dbReference type="Gene3D" id="3.10.450.240">
    <property type="match status" value="1"/>
</dbReference>
<keyword evidence="4" id="KW-0472">Membrane</keyword>